<dbReference type="OrthoDB" id="9806150at2"/>
<gene>
    <name evidence="3" type="ORF">CXB45_00985</name>
</gene>
<organism evidence="3 4">
    <name type="scientific">Corynebacterium mastitidis</name>
    <dbReference type="NCBI Taxonomy" id="161890"/>
    <lineage>
        <taxon>Bacteria</taxon>
        <taxon>Bacillati</taxon>
        <taxon>Actinomycetota</taxon>
        <taxon>Actinomycetes</taxon>
        <taxon>Mycobacteriales</taxon>
        <taxon>Corynebacteriaceae</taxon>
        <taxon>Corynebacterium</taxon>
    </lineage>
</organism>
<dbReference type="CDD" id="cd24158">
    <property type="entry name" value="NUDIX_ADPRase_Rv1700"/>
    <property type="match status" value="1"/>
</dbReference>
<comment type="caution">
    <text evidence="3">The sequence shown here is derived from an EMBL/GenBank/DDBJ whole genome shotgun (WGS) entry which is preliminary data.</text>
</comment>
<dbReference type="EMBL" id="PJAF01000001">
    <property type="protein sequence ID" value="PKF69765.1"/>
    <property type="molecule type" value="Genomic_DNA"/>
</dbReference>
<name>A0A2N0XAN8_9CORY</name>
<feature type="domain" description="Nudix hydrolase" evidence="2">
    <location>
        <begin position="36"/>
        <end position="166"/>
    </location>
</feature>
<dbReference type="SUPFAM" id="SSF55811">
    <property type="entry name" value="Nudix"/>
    <property type="match status" value="1"/>
</dbReference>
<dbReference type="PANTHER" id="PTHR11839:SF31">
    <property type="entry name" value="ADP-RIBOSE PYROPHOSPHATASE"/>
    <property type="match status" value="1"/>
</dbReference>
<dbReference type="GO" id="GO:0016787">
    <property type="term" value="F:hydrolase activity"/>
    <property type="evidence" value="ECO:0007669"/>
    <property type="project" value="UniProtKB-KW"/>
</dbReference>
<dbReference type="GO" id="GO:0019693">
    <property type="term" value="P:ribose phosphate metabolic process"/>
    <property type="evidence" value="ECO:0007669"/>
    <property type="project" value="TreeGrafter"/>
</dbReference>
<keyword evidence="1" id="KW-0378">Hydrolase</keyword>
<dbReference type="Proteomes" id="UP000233249">
    <property type="component" value="Unassembled WGS sequence"/>
</dbReference>
<dbReference type="RefSeq" id="WP_101172776.1">
    <property type="nucleotide sequence ID" value="NZ_JAKRKB010000001.1"/>
</dbReference>
<evidence type="ECO:0000313" key="4">
    <source>
        <dbReference type="Proteomes" id="UP000233249"/>
    </source>
</evidence>
<dbReference type="PANTHER" id="PTHR11839">
    <property type="entry name" value="UDP/ADP-SUGAR PYROPHOSPHATASE"/>
    <property type="match status" value="1"/>
</dbReference>
<dbReference type="GO" id="GO:0005829">
    <property type="term" value="C:cytosol"/>
    <property type="evidence" value="ECO:0007669"/>
    <property type="project" value="TreeGrafter"/>
</dbReference>
<proteinExistence type="predicted"/>
<dbReference type="STRING" id="1121365.GCA_000375365_01732"/>
<evidence type="ECO:0000259" key="2">
    <source>
        <dbReference type="PROSITE" id="PS51462"/>
    </source>
</evidence>
<dbReference type="Gene3D" id="3.90.79.10">
    <property type="entry name" value="Nucleoside Triphosphate Pyrophosphohydrolase"/>
    <property type="match status" value="1"/>
</dbReference>
<protein>
    <submittedName>
        <fullName evidence="3">ADP-ribose pyrophosphatase</fullName>
    </submittedName>
</protein>
<reference evidence="3 4" key="1">
    <citation type="submission" date="2017-12" db="EMBL/GenBank/DDBJ databases">
        <title>Corynebacterium mastitidis 16-1433 Genome.</title>
        <authorList>
            <person name="Gulvik C.A."/>
        </authorList>
    </citation>
    <scope>NUCLEOTIDE SEQUENCE [LARGE SCALE GENOMIC DNA]</scope>
    <source>
        <strain evidence="3 4">16-1433</strain>
    </source>
</reference>
<dbReference type="InterPro" id="IPR015797">
    <property type="entry name" value="NUDIX_hydrolase-like_dom_sf"/>
</dbReference>
<sequence length="201" mass="22058">MYEVTESSLLLDASIVAVRRDAVTMPRRVAHRDVVEHFGSAAVVAYDGERIALIRQYRHALGRRLWELPAGLLDVPGESALDAARRELREETGLRARTWGMLLDLATSPGMSDEATRIYLATDLSTVERPEPEDEEADMELAWVPLDEAKRMVLRGEIVNSIAVAGIFAAAEGAARPAESPFDLRPRALARRRDGAGGNLA</sequence>
<evidence type="ECO:0000313" key="3">
    <source>
        <dbReference type="EMBL" id="PKF69765.1"/>
    </source>
</evidence>
<dbReference type="Pfam" id="PF00293">
    <property type="entry name" value="NUDIX"/>
    <property type="match status" value="1"/>
</dbReference>
<dbReference type="InterPro" id="IPR000086">
    <property type="entry name" value="NUDIX_hydrolase_dom"/>
</dbReference>
<dbReference type="GO" id="GO:0006753">
    <property type="term" value="P:nucleoside phosphate metabolic process"/>
    <property type="evidence" value="ECO:0007669"/>
    <property type="project" value="TreeGrafter"/>
</dbReference>
<dbReference type="PROSITE" id="PS51462">
    <property type="entry name" value="NUDIX"/>
    <property type="match status" value="1"/>
</dbReference>
<dbReference type="AlphaFoldDB" id="A0A2N0XAN8"/>
<evidence type="ECO:0000256" key="1">
    <source>
        <dbReference type="ARBA" id="ARBA00022801"/>
    </source>
</evidence>
<accession>A0A2N0XAN8</accession>